<feature type="compositionally biased region" description="Basic and acidic residues" evidence="4">
    <location>
        <begin position="27"/>
        <end position="42"/>
    </location>
</feature>
<accession>A0AAF3FPE9</accession>
<dbReference type="SMART" id="SM00054">
    <property type="entry name" value="EFh"/>
    <property type="match status" value="4"/>
</dbReference>
<dbReference type="WBParaSite" id="MBELARI_LOCUS7522">
    <property type="protein sequence ID" value="MBELARI_LOCUS7522"/>
    <property type="gene ID" value="MBELARI_LOCUS7522"/>
</dbReference>
<feature type="chain" id="PRO_5042243690" evidence="5">
    <location>
        <begin position="17"/>
        <end position="309"/>
    </location>
</feature>
<dbReference type="Pfam" id="PF13499">
    <property type="entry name" value="EF-hand_7"/>
    <property type="match status" value="2"/>
</dbReference>
<dbReference type="SUPFAM" id="SSF47473">
    <property type="entry name" value="EF-hand"/>
    <property type="match status" value="2"/>
</dbReference>
<evidence type="ECO:0000256" key="5">
    <source>
        <dbReference type="SAM" id="SignalP"/>
    </source>
</evidence>
<feature type="domain" description="EF-hand" evidence="6">
    <location>
        <begin position="111"/>
        <end position="146"/>
    </location>
</feature>
<feature type="domain" description="EF-hand" evidence="6">
    <location>
        <begin position="72"/>
        <end position="107"/>
    </location>
</feature>
<dbReference type="PANTHER" id="PTHR10827:SF98">
    <property type="entry name" value="45 KDA CALCIUM-BINDING PROTEIN"/>
    <property type="match status" value="1"/>
</dbReference>
<evidence type="ECO:0000256" key="1">
    <source>
        <dbReference type="ARBA" id="ARBA00022723"/>
    </source>
</evidence>
<evidence type="ECO:0000256" key="3">
    <source>
        <dbReference type="ARBA" id="ARBA00022837"/>
    </source>
</evidence>
<dbReference type="Proteomes" id="UP000887575">
    <property type="component" value="Unassembled WGS sequence"/>
</dbReference>
<evidence type="ECO:0000313" key="7">
    <source>
        <dbReference type="Proteomes" id="UP000887575"/>
    </source>
</evidence>
<dbReference type="Gene3D" id="1.10.238.10">
    <property type="entry name" value="EF-hand"/>
    <property type="match status" value="3"/>
</dbReference>
<protein>
    <submittedName>
        <fullName evidence="8">EF-hand domain-containing protein</fullName>
    </submittedName>
</protein>
<keyword evidence="5" id="KW-0732">Signal</keyword>
<keyword evidence="2" id="KW-0677">Repeat</keyword>
<evidence type="ECO:0000256" key="2">
    <source>
        <dbReference type="ARBA" id="ARBA00022737"/>
    </source>
</evidence>
<feature type="domain" description="EF-hand" evidence="6">
    <location>
        <begin position="181"/>
        <end position="216"/>
    </location>
</feature>
<dbReference type="GO" id="GO:0005783">
    <property type="term" value="C:endoplasmic reticulum"/>
    <property type="evidence" value="ECO:0007669"/>
    <property type="project" value="TreeGrafter"/>
</dbReference>
<reference evidence="8" key="1">
    <citation type="submission" date="2024-02" db="UniProtKB">
        <authorList>
            <consortium name="WormBaseParasite"/>
        </authorList>
    </citation>
    <scope>IDENTIFICATION</scope>
</reference>
<keyword evidence="3" id="KW-0106">Calcium</keyword>
<dbReference type="PROSITE" id="PS00018">
    <property type="entry name" value="EF_HAND_1"/>
    <property type="match status" value="4"/>
</dbReference>
<dbReference type="InterPro" id="IPR011992">
    <property type="entry name" value="EF-hand-dom_pair"/>
</dbReference>
<dbReference type="GO" id="GO:0017156">
    <property type="term" value="P:calcium-ion regulated exocytosis"/>
    <property type="evidence" value="ECO:0007669"/>
    <property type="project" value="TreeGrafter"/>
</dbReference>
<feature type="region of interest" description="Disordered" evidence="4">
    <location>
        <begin position="27"/>
        <end position="48"/>
    </location>
</feature>
<dbReference type="InterPro" id="IPR018247">
    <property type="entry name" value="EF_Hand_1_Ca_BS"/>
</dbReference>
<name>A0AAF3FPE9_9BILA</name>
<organism evidence="7 8">
    <name type="scientific">Mesorhabditis belari</name>
    <dbReference type="NCBI Taxonomy" id="2138241"/>
    <lineage>
        <taxon>Eukaryota</taxon>
        <taxon>Metazoa</taxon>
        <taxon>Ecdysozoa</taxon>
        <taxon>Nematoda</taxon>
        <taxon>Chromadorea</taxon>
        <taxon>Rhabditida</taxon>
        <taxon>Rhabditina</taxon>
        <taxon>Rhabditomorpha</taxon>
        <taxon>Rhabditoidea</taxon>
        <taxon>Rhabditidae</taxon>
        <taxon>Mesorhabditinae</taxon>
        <taxon>Mesorhabditis</taxon>
    </lineage>
</organism>
<evidence type="ECO:0000256" key="4">
    <source>
        <dbReference type="SAM" id="MobiDB-lite"/>
    </source>
</evidence>
<evidence type="ECO:0000259" key="6">
    <source>
        <dbReference type="PROSITE" id="PS50222"/>
    </source>
</evidence>
<feature type="signal peptide" evidence="5">
    <location>
        <begin position="1"/>
        <end position="16"/>
    </location>
</feature>
<dbReference type="PROSITE" id="PS50222">
    <property type="entry name" value="EF_HAND_2"/>
    <property type="match status" value="3"/>
</dbReference>
<evidence type="ECO:0000313" key="8">
    <source>
        <dbReference type="WBParaSite" id="MBELARI_LOCUS7522"/>
    </source>
</evidence>
<dbReference type="InterPro" id="IPR002048">
    <property type="entry name" value="EF_hand_dom"/>
</dbReference>
<keyword evidence="1" id="KW-0479">Metal-binding</keyword>
<keyword evidence="7" id="KW-1185">Reference proteome</keyword>
<proteinExistence type="predicted"/>
<dbReference type="PANTHER" id="PTHR10827">
    <property type="entry name" value="RETICULOCALBIN"/>
    <property type="match status" value="1"/>
</dbReference>
<dbReference type="AlphaFoldDB" id="A0AAF3FPE9"/>
<sequence>MKWFLFFTNLLTITFTHPPVYREEPQLHEQTKEAADRPDHLEGVPLERNGDLNKDFRKEILLGNVKPRNSDEAKDAIRNLFKEADLDKDGFLSSDELEKVIHKNAMMHIEESKREVEELFRETDFDHNQQVTWEEYSKRFVIETDHDSLRESFEAMDDDKTKSLNLTEFTGFLHPELAKRTVEELAEDLLKGYDRDGNRMISRSEFVEYSEGELDGPFAEEEKKEQEARGVEFDRDLDQNGDGFATLEELIGYVDPQGEGRHQREVSELIWQVDLNEDGKLALKEMLAQNLLLERSSLFEAGRKLHEDL</sequence>
<dbReference type="GO" id="GO:0005509">
    <property type="term" value="F:calcium ion binding"/>
    <property type="evidence" value="ECO:0007669"/>
    <property type="project" value="InterPro"/>
</dbReference>